<feature type="region of interest" description="Disordered" evidence="1">
    <location>
        <begin position="1"/>
        <end position="21"/>
    </location>
</feature>
<comment type="caution">
    <text evidence="2">The sequence shown here is derived from an EMBL/GenBank/DDBJ whole genome shotgun (WGS) entry which is preliminary data.</text>
</comment>
<evidence type="ECO:0000313" key="3">
    <source>
        <dbReference type="Proteomes" id="UP001066276"/>
    </source>
</evidence>
<keyword evidence="3" id="KW-1185">Reference proteome</keyword>
<sequence length="50" mass="5395">DGTEESQGKHWGVRGLSGQGMGMRRARVNTGVEGLVRTVDGAEESQGKHW</sequence>
<dbReference type="Proteomes" id="UP001066276">
    <property type="component" value="Chromosome 1_2"/>
</dbReference>
<evidence type="ECO:0000256" key="1">
    <source>
        <dbReference type="SAM" id="MobiDB-lite"/>
    </source>
</evidence>
<name>A0AAV7WJ35_PLEWA</name>
<evidence type="ECO:0000313" key="2">
    <source>
        <dbReference type="EMBL" id="KAJ1212280.1"/>
    </source>
</evidence>
<dbReference type="EMBL" id="JANPWB010000002">
    <property type="protein sequence ID" value="KAJ1212280.1"/>
    <property type="molecule type" value="Genomic_DNA"/>
</dbReference>
<gene>
    <name evidence="2" type="ORF">NDU88_007587</name>
</gene>
<feature type="non-terminal residue" evidence="2">
    <location>
        <position position="50"/>
    </location>
</feature>
<reference evidence="2" key="1">
    <citation type="journal article" date="2022" name="bioRxiv">
        <title>Sequencing and chromosome-scale assembly of the giantPleurodeles waltlgenome.</title>
        <authorList>
            <person name="Brown T."/>
            <person name="Elewa A."/>
            <person name="Iarovenko S."/>
            <person name="Subramanian E."/>
            <person name="Araus A.J."/>
            <person name="Petzold A."/>
            <person name="Susuki M."/>
            <person name="Suzuki K.-i.T."/>
            <person name="Hayashi T."/>
            <person name="Toyoda A."/>
            <person name="Oliveira C."/>
            <person name="Osipova E."/>
            <person name="Leigh N.D."/>
            <person name="Simon A."/>
            <person name="Yun M.H."/>
        </authorList>
    </citation>
    <scope>NUCLEOTIDE SEQUENCE</scope>
    <source>
        <strain evidence="2">20211129_DDA</strain>
        <tissue evidence="2">Liver</tissue>
    </source>
</reference>
<proteinExistence type="predicted"/>
<accession>A0AAV7WJ35</accession>
<protein>
    <submittedName>
        <fullName evidence="2">Uncharacterized protein</fullName>
    </submittedName>
</protein>
<organism evidence="2 3">
    <name type="scientific">Pleurodeles waltl</name>
    <name type="common">Iberian ribbed newt</name>
    <dbReference type="NCBI Taxonomy" id="8319"/>
    <lineage>
        <taxon>Eukaryota</taxon>
        <taxon>Metazoa</taxon>
        <taxon>Chordata</taxon>
        <taxon>Craniata</taxon>
        <taxon>Vertebrata</taxon>
        <taxon>Euteleostomi</taxon>
        <taxon>Amphibia</taxon>
        <taxon>Batrachia</taxon>
        <taxon>Caudata</taxon>
        <taxon>Salamandroidea</taxon>
        <taxon>Salamandridae</taxon>
        <taxon>Pleurodelinae</taxon>
        <taxon>Pleurodeles</taxon>
    </lineage>
</organism>
<feature type="non-terminal residue" evidence="2">
    <location>
        <position position="1"/>
    </location>
</feature>
<dbReference type="AlphaFoldDB" id="A0AAV7WJ35"/>